<evidence type="ECO:0000256" key="1">
    <source>
        <dbReference type="SAM" id="Phobius"/>
    </source>
</evidence>
<keyword evidence="1" id="KW-0812">Transmembrane</keyword>
<gene>
    <name evidence="2" type="ORF">C1752_00738</name>
</gene>
<keyword evidence="1" id="KW-0472">Membrane</keyword>
<accession>A0A2W1JNE9</accession>
<dbReference type="AlphaFoldDB" id="A0A2W1JNE9"/>
<reference evidence="2 3" key="1">
    <citation type="journal article" date="2018" name="Sci. Rep.">
        <title>A novel species of the marine cyanobacterium Acaryochloris with a unique pigment content and lifestyle.</title>
        <authorList>
            <person name="Partensky F."/>
            <person name="Six C."/>
            <person name="Ratin M."/>
            <person name="Garczarek L."/>
            <person name="Vaulot D."/>
            <person name="Probert I."/>
            <person name="Calteau A."/>
            <person name="Gourvil P."/>
            <person name="Marie D."/>
            <person name="Grebert T."/>
            <person name="Bouchier C."/>
            <person name="Le Panse S."/>
            <person name="Gachenot M."/>
            <person name="Rodriguez F."/>
            <person name="Garrido J.L."/>
        </authorList>
    </citation>
    <scope>NUCLEOTIDE SEQUENCE [LARGE SCALE GENOMIC DNA]</scope>
    <source>
        <strain evidence="2 3">RCC1774</strain>
    </source>
</reference>
<dbReference type="PANTHER" id="PTHR35550">
    <property type="match status" value="1"/>
</dbReference>
<evidence type="ECO:0000313" key="3">
    <source>
        <dbReference type="Proteomes" id="UP000248857"/>
    </source>
</evidence>
<name>A0A2W1JNE9_9CYAN</name>
<evidence type="ECO:0008006" key="4">
    <source>
        <dbReference type="Google" id="ProtNLM"/>
    </source>
</evidence>
<dbReference type="RefSeq" id="WP_110984718.1">
    <property type="nucleotide sequence ID" value="NZ_CAWNWM010000002.1"/>
</dbReference>
<organism evidence="2 3">
    <name type="scientific">Acaryochloris thomasi RCC1774</name>
    <dbReference type="NCBI Taxonomy" id="1764569"/>
    <lineage>
        <taxon>Bacteria</taxon>
        <taxon>Bacillati</taxon>
        <taxon>Cyanobacteriota</taxon>
        <taxon>Cyanophyceae</taxon>
        <taxon>Acaryochloridales</taxon>
        <taxon>Acaryochloridaceae</taxon>
        <taxon>Acaryochloris</taxon>
        <taxon>Acaryochloris thomasi</taxon>
    </lineage>
</organism>
<sequence length="142" mass="16458">MGIFSPKATRSKRQTVILTPRYWVPLGVAIFAIPLFFLNLWVGAVVLVFAGFLAFQAATIRFHFTSDALELYRGETQLRSFPYKDWSNWAIFWPPVPILFYFREVNSIHFTPMLFDPKTLQACLEERCPRKLPETPAKTAKQ</sequence>
<keyword evidence="3" id="KW-1185">Reference proteome</keyword>
<dbReference type="Pfam" id="PF11317">
    <property type="entry name" value="DUF3119"/>
    <property type="match status" value="1"/>
</dbReference>
<feature type="transmembrane region" description="Helical" evidence="1">
    <location>
        <begin position="44"/>
        <end position="64"/>
    </location>
</feature>
<dbReference type="OrthoDB" id="513456at2"/>
<feature type="transmembrane region" description="Helical" evidence="1">
    <location>
        <begin position="21"/>
        <end position="38"/>
    </location>
</feature>
<evidence type="ECO:0000313" key="2">
    <source>
        <dbReference type="EMBL" id="PZD74853.1"/>
    </source>
</evidence>
<dbReference type="EMBL" id="PQWO01000002">
    <property type="protein sequence ID" value="PZD74853.1"/>
    <property type="molecule type" value="Genomic_DNA"/>
</dbReference>
<comment type="caution">
    <text evidence="2">The sequence shown here is derived from an EMBL/GenBank/DDBJ whole genome shotgun (WGS) entry which is preliminary data.</text>
</comment>
<dbReference type="InterPro" id="IPR021467">
    <property type="entry name" value="DUF3119"/>
</dbReference>
<dbReference type="Proteomes" id="UP000248857">
    <property type="component" value="Unassembled WGS sequence"/>
</dbReference>
<protein>
    <recommendedName>
        <fullName evidence="4">Glycerol dehydrogenase</fullName>
    </recommendedName>
</protein>
<proteinExistence type="predicted"/>
<keyword evidence="1" id="KW-1133">Transmembrane helix</keyword>
<dbReference type="PANTHER" id="PTHR35550:SF2">
    <property type="entry name" value="OS05G0401200 PROTEIN"/>
    <property type="match status" value="1"/>
</dbReference>